<dbReference type="EMBL" id="CP022189">
    <property type="protein sequence ID" value="AWI82846.1"/>
    <property type="molecule type" value="Genomic_DNA"/>
</dbReference>
<evidence type="ECO:0000256" key="3">
    <source>
        <dbReference type="ARBA" id="ARBA00023163"/>
    </source>
</evidence>
<evidence type="ECO:0000313" key="6">
    <source>
        <dbReference type="Proteomes" id="UP000244915"/>
    </source>
</evidence>
<dbReference type="CDD" id="cd01575">
    <property type="entry name" value="PBP1_GntR"/>
    <property type="match status" value="1"/>
</dbReference>
<dbReference type="GO" id="GO:0000976">
    <property type="term" value="F:transcription cis-regulatory region binding"/>
    <property type="evidence" value="ECO:0007669"/>
    <property type="project" value="TreeGrafter"/>
</dbReference>
<dbReference type="GO" id="GO:0003700">
    <property type="term" value="F:DNA-binding transcription factor activity"/>
    <property type="evidence" value="ECO:0007669"/>
    <property type="project" value="TreeGrafter"/>
</dbReference>
<organism evidence="5 6">
    <name type="scientific">Alloyangia pacifica</name>
    <dbReference type="NCBI Taxonomy" id="311180"/>
    <lineage>
        <taxon>Bacteria</taxon>
        <taxon>Pseudomonadati</taxon>
        <taxon>Pseudomonadota</taxon>
        <taxon>Alphaproteobacteria</taxon>
        <taxon>Rhodobacterales</taxon>
        <taxon>Roseobacteraceae</taxon>
        <taxon>Alloyangia</taxon>
    </lineage>
</organism>
<dbReference type="Proteomes" id="UP000244915">
    <property type="component" value="Chromosome 1"/>
</dbReference>
<reference evidence="5 6" key="1">
    <citation type="submission" date="2017-06" db="EMBL/GenBank/DDBJ databases">
        <title>Yangia sp. YSBP01 complete genome sequence.</title>
        <authorList>
            <person name="Woo J.-H."/>
            <person name="Kim H.-S."/>
        </authorList>
    </citation>
    <scope>NUCLEOTIDE SEQUENCE [LARGE SCALE GENOMIC DNA]</scope>
    <source>
        <strain evidence="5 6">YSBP01</strain>
    </source>
</reference>
<protein>
    <submittedName>
        <fullName evidence="5">LacI family transcriptional regulator</fullName>
    </submittedName>
</protein>
<keyword evidence="1" id="KW-0805">Transcription regulation</keyword>
<accession>A0A2U8HCU0</accession>
<proteinExistence type="predicted"/>
<feature type="domain" description="HTH lacI-type" evidence="4">
    <location>
        <begin position="57"/>
        <end position="111"/>
    </location>
</feature>
<keyword evidence="3" id="KW-0804">Transcription</keyword>
<keyword evidence="2" id="KW-0238">DNA-binding</keyword>
<dbReference type="Pfam" id="PF00356">
    <property type="entry name" value="LacI"/>
    <property type="match status" value="1"/>
</dbReference>
<dbReference type="Gene3D" id="1.10.260.40">
    <property type="entry name" value="lambda repressor-like DNA-binding domains"/>
    <property type="match status" value="1"/>
</dbReference>
<dbReference type="AlphaFoldDB" id="A0A2U8HCU0"/>
<dbReference type="PANTHER" id="PTHR30146:SF33">
    <property type="entry name" value="TRANSCRIPTIONAL REGULATOR"/>
    <property type="match status" value="1"/>
</dbReference>
<dbReference type="Gene3D" id="3.40.50.2300">
    <property type="match status" value="2"/>
</dbReference>
<evidence type="ECO:0000256" key="2">
    <source>
        <dbReference type="ARBA" id="ARBA00023125"/>
    </source>
</evidence>
<dbReference type="PROSITE" id="PS00356">
    <property type="entry name" value="HTH_LACI_1"/>
    <property type="match status" value="1"/>
</dbReference>
<dbReference type="PANTHER" id="PTHR30146">
    <property type="entry name" value="LACI-RELATED TRANSCRIPTIONAL REPRESSOR"/>
    <property type="match status" value="1"/>
</dbReference>
<dbReference type="InterPro" id="IPR010982">
    <property type="entry name" value="Lambda_DNA-bd_dom_sf"/>
</dbReference>
<dbReference type="InterPro" id="IPR028082">
    <property type="entry name" value="Peripla_BP_I"/>
</dbReference>
<dbReference type="InterPro" id="IPR001761">
    <property type="entry name" value="Peripla_BP/Lac1_sug-bd_dom"/>
</dbReference>
<dbReference type="Pfam" id="PF00532">
    <property type="entry name" value="Peripla_BP_1"/>
    <property type="match status" value="1"/>
</dbReference>
<sequence length="383" mass="40998">MTRRGDPARFTSSQTGTLTKLRFSDTASRLHGIDTTGYERPSTGAGRQIMADGRKWVTMGDVAARAGVGKITVSRALRTPSKVSPATLRKVQAAVDELGYVLDETAGALSSQRSRVVGALVSTLEEAVFAATVRGLTEGLAKGGLQLMLSTTQYDPEAEAALLPTMLGRRPEALVLTSDDHTEAAHRMLSRSGLPVLELWELPKQPVHAAVGFSNRAAGAALTRHMVETGRHRVAFLGLDRQHDRRARLRMEGYRDCAGHLASERVVAVKARPGAVGPDYGAEGLAEILRRWPDTEAVVCVSDMVAMGALCEARRRGLDVPGRLAISGFGDFDMAQDSALALTTIHIDGAAIGRRAAELILAGDIPRGLREDMGFSLVRRATT</sequence>
<dbReference type="InterPro" id="IPR000843">
    <property type="entry name" value="HTH_LacI"/>
</dbReference>
<evidence type="ECO:0000259" key="4">
    <source>
        <dbReference type="PROSITE" id="PS50932"/>
    </source>
</evidence>
<evidence type="ECO:0000256" key="1">
    <source>
        <dbReference type="ARBA" id="ARBA00023015"/>
    </source>
</evidence>
<dbReference type="SUPFAM" id="SSF53822">
    <property type="entry name" value="Periplasmic binding protein-like I"/>
    <property type="match status" value="1"/>
</dbReference>
<evidence type="ECO:0000313" key="5">
    <source>
        <dbReference type="EMBL" id="AWI82846.1"/>
    </source>
</evidence>
<name>A0A2U8HCU0_9RHOB</name>
<dbReference type="SUPFAM" id="SSF47413">
    <property type="entry name" value="lambda repressor-like DNA-binding domains"/>
    <property type="match status" value="1"/>
</dbReference>
<dbReference type="PROSITE" id="PS50932">
    <property type="entry name" value="HTH_LACI_2"/>
    <property type="match status" value="1"/>
</dbReference>
<gene>
    <name evidence="5" type="ORF">CEW88_03685</name>
</gene>
<dbReference type="KEGG" id="ypac:CEW88_03685"/>
<dbReference type="SMART" id="SM00354">
    <property type="entry name" value="HTH_LACI"/>
    <property type="match status" value="1"/>
</dbReference>
<dbReference type="CDD" id="cd01392">
    <property type="entry name" value="HTH_LacI"/>
    <property type="match status" value="1"/>
</dbReference>